<feature type="region of interest" description="Disordered" evidence="2">
    <location>
        <begin position="312"/>
        <end position="343"/>
    </location>
</feature>
<dbReference type="InterPro" id="IPR004474">
    <property type="entry name" value="LytR_CpsA_psr"/>
</dbReference>
<feature type="compositionally biased region" description="Polar residues" evidence="2">
    <location>
        <begin position="312"/>
        <end position="333"/>
    </location>
</feature>
<dbReference type="PANTHER" id="PTHR33392:SF6">
    <property type="entry name" value="POLYISOPRENYL-TEICHOIC ACID--PEPTIDOGLYCAN TEICHOIC ACID TRANSFERASE TAGU"/>
    <property type="match status" value="1"/>
</dbReference>
<evidence type="ECO:0000313" key="6">
    <source>
        <dbReference type="Proteomes" id="UP000715441"/>
    </source>
</evidence>
<dbReference type="RefSeq" id="WP_168515308.1">
    <property type="nucleotide sequence ID" value="NZ_JAAXLS010000007.1"/>
</dbReference>
<evidence type="ECO:0000256" key="2">
    <source>
        <dbReference type="SAM" id="MobiDB-lite"/>
    </source>
</evidence>
<comment type="caution">
    <text evidence="5">The sequence shown here is derived from an EMBL/GenBank/DDBJ whole genome shotgun (WGS) entry which is preliminary data.</text>
</comment>
<proteinExistence type="inferred from homology"/>
<organism evidence="5 6">
    <name type="scientific">Amycolatopsis acididurans</name>
    <dbReference type="NCBI Taxonomy" id="2724524"/>
    <lineage>
        <taxon>Bacteria</taxon>
        <taxon>Bacillati</taxon>
        <taxon>Actinomycetota</taxon>
        <taxon>Actinomycetes</taxon>
        <taxon>Pseudonocardiales</taxon>
        <taxon>Pseudonocardiaceae</taxon>
        <taxon>Amycolatopsis</taxon>
    </lineage>
</organism>
<dbReference type="Proteomes" id="UP000715441">
    <property type="component" value="Unassembled WGS sequence"/>
</dbReference>
<feature type="transmembrane region" description="Helical" evidence="3">
    <location>
        <begin position="43"/>
        <end position="63"/>
    </location>
</feature>
<keyword evidence="3" id="KW-0812">Transmembrane</keyword>
<evidence type="ECO:0000313" key="5">
    <source>
        <dbReference type="EMBL" id="NKQ53913.1"/>
    </source>
</evidence>
<keyword evidence="3" id="KW-1133">Transmembrane helix</keyword>
<dbReference type="PANTHER" id="PTHR33392">
    <property type="entry name" value="POLYISOPRENYL-TEICHOIC ACID--PEPTIDOGLYCAN TEICHOIC ACID TRANSFERASE TAGU"/>
    <property type="match status" value="1"/>
</dbReference>
<comment type="similarity">
    <text evidence="1">Belongs to the LytR/CpsA/Psr (LCP) family.</text>
</comment>
<name>A0ABX1J2A5_9PSEU</name>
<reference evidence="5 6" key="1">
    <citation type="submission" date="2020-04" db="EMBL/GenBank/DDBJ databases">
        <title>Novel species.</title>
        <authorList>
            <person name="Teo W.F.A."/>
            <person name="Lipun K."/>
            <person name="Srisuk N."/>
            <person name="Duangmal K."/>
        </authorList>
    </citation>
    <scope>NUCLEOTIDE SEQUENCE [LARGE SCALE GENOMIC DNA]</scope>
    <source>
        <strain evidence="5 6">K13G38</strain>
    </source>
</reference>
<keyword evidence="6" id="KW-1185">Reference proteome</keyword>
<dbReference type="EMBL" id="JAAXLS010000007">
    <property type="protein sequence ID" value="NKQ53913.1"/>
    <property type="molecule type" value="Genomic_DNA"/>
</dbReference>
<dbReference type="NCBIfam" id="TIGR00350">
    <property type="entry name" value="lytR_cpsA_psr"/>
    <property type="match status" value="1"/>
</dbReference>
<evidence type="ECO:0000259" key="4">
    <source>
        <dbReference type="Pfam" id="PF03816"/>
    </source>
</evidence>
<feature type="domain" description="Cell envelope-related transcriptional attenuator" evidence="4">
    <location>
        <begin position="94"/>
        <end position="229"/>
    </location>
</feature>
<dbReference type="InterPro" id="IPR050922">
    <property type="entry name" value="LytR/CpsA/Psr_CW_biosynth"/>
</dbReference>
<dbReference type="Pfam" id="PF03816">
    <property type="entry name" value="LytR_cpsA_psr"/>
    <property type="match status" value="1"/>
</dbReference>
<sequence>MTQEQTERLIRQALAAEADRAVDPRVVLAELERRRARPPRRRTPLVLSAAAVAVAVLVATLVVPRLLRDDQPPAGATAVTDQNILLVGVDDANHADSIALTHLGADGSAAVISVPRDTLTDVPGLGPRTLGTTLPEGPERLVSAVQSLTGVHIDHYVLVGMAAFERISTEVGGVPVCLVEASPPFASGIQVLSGPRTLDYLRQRLGLPKGDLDRIARLQTFLRSLAGRLAAQGKIADQHLLTTVRDNVRTDPGWNLLDVAALLRGLHVADLRTGTIPLVDAHGSTPGVLLAAPAEVQAYVRGMLDPATAAVTSRPNRITTTKAGAPPVTSSGAPQDGPVRCVN</sequence>
<evidence type="ECO:0000256" key="3">
    <source>
        <dbReference type="SAM" id="Phobius"/>
    </source>
</evidence>
<accession>A0ABX1J2A5</accession>
<gene>
    <name evidence="5" type="ORF">HFP15_13585</name>
</gene>
<protein>
    <submittedName>
        <fullName evidence="5">LCP family protein</fullName>
    </submittedName>
</protein>
<dbReference type="Gene3D" id="3.40.630.190">
    <property type="entry name" value="LCP protein"/>
    <property type="match status" value="1"/>
</dbReference>
<evidence type="ECO:0000256" key="1">
    <source>
        <dbReference type="ARBA" id="ARBA00006068"/>
    </source>
</evidence>
<keyword evidence="3" id="KW-0472">Membrane</keyword>